<comment type="caution">
    <text evidence="2">The sequence shown here is derived from an EMBL/GenBank/DDBJ whole genome shotgun (WGS) entry which is preliminary data.</text>
</comment>
<evidence type="ECO:0000256" key="1">
    <source>
        <dbReference type="SAM" id="Phobius"/>
    </source>
</evidence>
<organism evidence="2 3">
    <name type="scientific">Harenicola maris</name>
    <dbReference type="NCBI Taxonomy" id="2841044"/>
    <lineage>
        <taxon>Bacteria</taxon>
        <taxon>Pseudomonadati</taxon>
        <taxon>Pseudomonadota</taxon>
        <taxon>Alphaproteobacteria</taxon>
        <taxon>Rhodobacterales</taxon>
        <taxon>Paracoccaceae</taxon>
        <taxon>Harenicola</taxon>
    </lineage>
</organism>
<name>A0AAP2CSZ1_9RHOB</name>
<protein>
    <submittedName>
        <fullName evidence="2">Uncharacterized protein</fullName>
    </submittedName>
</protein>
<evidence type="ECO:0000313" key="3">
    <source>
        <dbReference type="Proteomes" id="UP001315686"/>
    </source>
</evidence>
<keyword evidence="1" id="KW-0472">Membrane</keyword>
<feature type="transmembrane region" description="Helical" evidence="1">
    <location>
        <begin position="6"/>
        <end position="25"/>
    </location>
</feature>
<gene>
    <name evidence="2" type="ORF">IV417_16460</name>
</gene>
<keyword evidence="1" id="KW-0812">Transmembrane</keyword>
<accession>A0AAP2CSZ1</accession>
<proteinExistence type="predicted"/>
<keyword evidence="3" id="KW-1185">Reference proteome</keyword>
<evidence type="ECO:0000313" key="2">
    <source>
        <dbReference type="EMBL" id="MBT0958981.1"/>
    </source>
</evidence>
<dbReference type="AlphaFoldDB" id="A0AAP2CSZ1"/>
<keyword evidence="1" id="KW-1133">Transmembrane helix</keyword>
<dbReference type="RefSeq" id="WP_327795194.1">
    <property type="nucleotide sequence ID" value="NZ_JADQAZ010000003.1"/>
</dbReference>
<sequence>MKRLLQWFLSMGAGFILIIIATFMGRRGDYPVSRLMTEDPSQTLAGVRPQLEVIDLVPVNEAPIVVGLSRGATQARAYLGQNPDSLRAAKPIKAGYQDLNGHAVRQTGCQRFMSGATYCREAILTEFRAQHLDGPDTVLTAIREFLN</sequence>
<dbReference type="EMBL" id="JADQAZ010000003">
    <property type="protein sequence ID" value="MBT0958981.1"/>
    <property type="molecule type" value="Genomic_DNA"/>
</dbReference>
<dbReference type="Proteomes" id="UP001315686">
    <property type="component" value="Unassembled WGS sequence"/>
</dbReference>
<reference evidence="2 3" key="1">
    <citation type="journal article" date="2021" name="Arch. Microbiol.">
        <title>Harenicola maris gen. nov., sp. nov. isolated from the Sea of Japan shallow sediments.</title>
        <authorList>
            <person name="Romanenko L.A."/>
            <person name="Kurilenko V.V."/>
            <person name="Chernysheva N.Y."/>
            <person name="Tekutyeva L.A."/>
            <person name="Velansky P.V."/>
            <person name="Svetashev V.I."/>
            <person name="Isaeva M.P."/>
        </authorList>
    </citation>
    <scope>NUCLEOTIDE SEQUENCE [LARGE SCALE GENOMIC DNA]</scope>
    <source>
        <strain evidence="2 3">KMM 3653</strain>
    </source>
</reference>